<dbReference type="EMBL" id="CP032405">
    <property type="protein sequence ID" value="QRF53833.1"/>
    <property type="molecule type" value="Genomic_DNA"/>
</dbReference>
<evidence type="ECO:0000313" key="3">
    <source>
        <dbReference type="Proteomes" id="UP000596351"/>
    </source>
</evidence>
<dbReference type="Gene3D" id="1.10.260.40">
    <property type="entry name" value="lambda repressor-like DNA-binding domains"/>
    <property type="match status" value="1"/>
</dbReference>
<reference evidence="2 3" key="1">
    <citation type="submission" date="2018-09" db="EMBL/GenBank/DDBJ databases">
        <title>Rhizobium sp. MAE2-X.</title>
        <authorList>
            <person name="Lee Y."/>
            <person name="Jeon C.O."/>
        </authorList>
    </citation>
    <scope>NUCLEOTIDE SEQUENCE [LARGE SCALE GENOMIC DNA]</scope>
    <source>
        <strain evidence="2 3">MAE2-X</strain>
    </source>
</reference>
<sequence length="164" mass="18653">MSQIGQRLRELRGGKTLAEFADQMDVSRSAWSNYEAGRRLPSHETIKRIAQRLGISPDSLLPGTELKRTIVPTESHNWTASIPALWLYNRLGPLMVGLSEQNRLLWWAANFPSLTEDLENKIHDYSTVRNINTIDAAYAVCEDLEKRTDRELLAYVSAVADWPD</sequence>
<organism evidence="2 3">
    <name type="scientific">Rhizobium rosettiformans</name>
    <dbReference type="NCBI Taxonomy" id="1368430"/>
    <lineage>
        <taxon>Bacteria</taxon>
        <taxon>Pseudomonadati</taxon>
        <taxon>Pseudomonadota</taxon>
        <taxon>Alphaproteobacteria</taxon>
        <taxon>Hyphomicrobiales</taxon>
        <taxon>Rhizobiaceae</taxon>
        <taxon>Rhizobium/Agrobacterium group</taxon>
        <taxon>Rhizobium</taxon>
    </lineage>
</organism>
<dbReference type="Pfam" id="PF13560">
    <property type="entry name" value="HTH_31"/>
    <property type="match status" value="1"/>
</dbReference>
<dbReference type="Proteomes" id="UP000596351">
    <property type="component" value="Chromosome"/>
</dbReference>
<evidence type="ECO:0000313" key="2">
    <source>
        <dbReference type="EMBL" id="QRF53833.1"/>
    </source>
</evidence>
<dbReference type="CDD" id="cd00093">
    <property type="entry name" value="HTH_XRE"/>
    <property type="match status" value="1"/>
</dbReference>
<dbReference type="PROSITE" id="PS50943">
    <property type="entry name" value="HTH_CROC1"/>
    <property type="match status" value="1"/>
</dbReference>
<accession>A0ABX7F033</accession>
<gene>
    <name evidence="2" type="ORF">D4A92_21460</name>
</gene>
<dbReference type="RefSeq" id="WP_281435270.1">
    <property type="nucleotide sequence ID" value="NZ_CP032405.1"/>
</dbReference>
<name>A0ABX7F033_9HYPH</name>
<protein>
    <submittedName>
        <fullName evidence="2">XRE family transcriptional regulator</fullName>
    </submittedName>
</protein>
<dbReference type="SUPFAM" id="SSF47413">
    <property type="entry name" value="lambda repressor-like DNA-binding domains"/>
    <property type="match status" value="1"/>
</dbReference>
<dbReference type="InterPro" id="IPR001387">
    <property type="entry name" value="Cro/C1-type_HTH"/>
</dbReference>
<feature type="domain" description="HTH cro/C1-type" evidence="1">
    <location>
        <begin position="6"/>
        <end position="60"/>
    </location>
</feature>
<dbReference type="SMART" id="SM00530">
    <property type="entry name" value="HTH_XRE"/>
    <property type="match status" value="1"/>
</dbReference>
<keyword evidence="3" id="KW-1185">Reference proteome</keyword>
<dbReference type="InterPro" id="IPR010982">
    <property type="entry name" value="Lambda_DNA-bd_dom_sf"/>
</dbReference>
<proteinExistence type="predicted"/>
<evidence type="ECO:0000259" key="1">
    <source>
        <dbReference type="PROSITE" id="PS50943"/>
    </source>
</evidence>